<feature type="compositionally biased region" description="Basic and acidic residues" evidence="1">
    <location>
        <begin position="320"/>
        <end position="331"/>
    </location>
</feature>
<proteinExistence type="predicted"/>
<gene>
    <name evidence="3" type="ORF">P154DRAFT_569890</name>
</gene>
<protein>
    <recommendedName>
        <fullName evidence="5">Lytic polysaccharide monooxygenase</fullName>
    </recommendedName>
</protein>
<evidence type="ECO:0008006" key="5">
    <source>
        <dbReference type="Google" id="ProtNLM"/>
    </source>
</evidence>
<evidence type="ECO:0000313" key="4">
    <source>
        <dbReference type="Proteomes" id="UP000799779"/>
    </source>
</evidence>
<dbReference type="OrthoDB" id="3749155at2759"/>
<feature type="chain" id="PRO_5025381543" description="Lytic polysaccharide monooxygenase" evidence="2">
    <location>
        <begin position="20"/>
        <end position="331"/>
    </location>
</feature>
<keyword evidence="4" id="KW-1185">Reference proteome</keyword>
<accession>A0A6A5WXN6</accession>
<dbReference type="EMBL" id="ML977559">
    <property type="protein sequence ID" value="KAF2006500.1"/>
    <property type="molecule type" value="Genomic_DNA"/>
</dbReference>
<feature type="region of interest" description="Disordered" evidence="1">
    <location>
        <begin position="64"/>
        <end position="122"/>
    </location>
</feature>
<organism evidence="3 4">
    <name type="scientific">Amniculicola lignicola CBS 123094</name>
    <dbReference type="NCBI Taxonomy" id="1392246"/>
    <lineage>
        <taxon>Eukaryota</taxon>
        <taxon>Fungi</taxon>
        <taxon>Dikarya</taxon>
        <taxon>Ascomycota</taxon>
        <taxon>Pezizomycotina</taxon>
        <taxon>Dothideomycetes</taxon>
        <taxon>Pleosporomycetidae</taxon>
        <taxon>Pleosporales</taxon>
        <taxon>Amniculicolaceae</taxon>
        <taxon>Amniculicola</taxon>
    </lineage>
</organism>
<evidence type="ECO:0000313" key="3">
    <source>
        <dbReference type="EMBL" id="KAF2006500.1"/>
    </source>
</evidence>
<sequence length="331" mass="36790">MKAGLVSLFALYGTSTALGLNWRRFEDDDEDHHEADDHGHGGWRPKTKYPHFFQIQVDDKCGWHEWSEDEGDHNDDHSIGGHQGSQGGKSLLSADGPEEPGDGGGIAKRQAKGHGGHDGHDGHDEHGWNWHCPFENYVLRLYGGKALVVPWNKWKDDPAPTFFVDDDSQAYTVSRKPLQLYIDRTNGQLRYSKAGWLPPQAISIGFFQQGDNPQRWVDPSPAYFSWPSTKGNSPGGHLDEDDTDGDLPGTWLLCPIAPVLAHSGHPDWGYVSSTGEYQVFINPDNFPFADPVTTTNCRTEDLAALNANPWKKKKGGHGGDWTDHEGGEWED</sequence>
<name>A0A6A5WXN6_9PLEO</name>
<feature type="signal peptide" evidence="2">
    <location>
        <begin position="1"/>
        <end position="19"/>
    </location>
</feature>
<evidence type="ECO:0000256" key="1">
    <source>
        <dbReference type="SAM" id="MobiDB-lite"/>
    </source>
</evidence>
<dbReference type="AlphaFoldDB" id="A0A6A5WXN6"/>
<evidence type="ECO:0000256" key="2">
    <source>
        <dbReference type="SAM" id="SignalP"/>
    </source>
</evidence>
<keyword evidence="2" id="KW-0732">Signal</keyword>
<feature type="region of interest" description="Disordered" evidence="1">
    <location>
        <begin position="311"/>
        <end position="331"/>
    </location>
</feature>
<reference evidence="3" key="1">
    <citation type="journal article" date="2020" name="Stud. Mycol.">
        <title>101 Dothideomycetes genomes: a test case for predicting lifestyles and emergence of pathogens.</title>
        <authorList>
            <person name="Haridas S."/>
            <person name="Albert R."/>
            <person name="Binder M."/>
            <person name="Bloem J."/>
            <person name="Labutti K."/>
            <person name="Salamov A."/>
            <person name="Andreopoulos B."/>
            <person name="Baker S."/>
            <person name="Barry K."/>
            <person name="Bills G."/>
            <person name="Bluhm B."/>
            <person name="Cannon C."/>
            <person name="Castanera R."/>
            <person name="Culley D."/>
            <person name="Daum C."/>
            <person name="Ezra D."/>
            <person name="Gonzalez J."/>
            <person name="Henrissat B."/>
            <person name="Kuo A."/>
            <person name="Liang C."/>
            <person name="Lipzen A."/>
            <person name="Lutzoni F."/>
            <person name="Magnuson J."/>
            <person name="Mondo S."/>
            <person name="Nolan M."/>
            <person name="Ohm R."/>
            <person name="Pangilinan J."/>
            <person name="Park H.-J."/>
            <person name="Ramirez L."/>
            <person name="Alfaro M."/>
            <person name="Sun H."/>
            <person name="Tritt A."/>
            <person name="Yoshinaga Y."/>
            <person name="Zwiers L.-H."/>
            <person name="Turgeon B."/>
            <person name="Goodwin S."/>
            <person name="Spatafora J."/>
            <person name="Crous P."/>
            <person name="Grigoriev I."/>
        </authorList>
    </citation>
    <scope>NUCLEOTIDE SEQUENCE</scope>
    <source>
        <strain evidence="3">CBS 123094</strain>
    </source>
</reference>
<dbReference type="Proteomes" id="UP000799779">
    <property type="component" value="Unassembled WGS sequence"/>
</dbReference>